<accession>A0A4R4RT59</accession>
<sequence>MATVRVGHSSNGAGFAALSMAEEAGCFDRHGVQIVRTELPSTGTAMALAAAGELDVAGASGMAIVRAALAGAEPLIVMSIEASNVFAVMGATGIQTPDDLRGRVVGANGESEQDYLMLRKALVGWGLDPEADVVTEFRGSRGRNWEALIRGEIHAMAATVPLPNLARKLGLPVLRDFSTEHGPYQLGAYVTTRAFASRAPHTLRGFLAALLEGYRLFQSSFEAALPQLRARTKLDDLEVLRQTWELFAHAMNAHEPDPAAIAAVCADVEGVMGLPVDVDPAALVDATFLPG</sequence>
<evidence type="ECO:0000256" key="3">
    <source>
        <dbReference type="ARBA" id="ARBA00022729"/>
    </source>
</evidence>
<dbReference type="Pfam" id="PF09084">
    <property type="entry name" value="NMT1"/>
    <property type="match status" value="1"/>
</dbReference>
<keyword evidence="3" id="KW-0732">Signal</keyword>
<dbReference type="GO" id="GO:0042918">
    <property type="term" value="P:alkanesulfonate transmembrane transport"/>
    <property type="evidence" value="ECO:0007669"/>
    <property type="project" value="TreeGrafter"/>
</dbReference>
<evidence type="ECO:0000313" key="6">
    <source>
        <dbReference type="Proteomes" id="UP000295621"/>
    </source>
</evidence>
<evidence type="ECO:0000256" key="2">
    <source>
        <dbReference type="ARBA" id="ARBA00010742"/>
    </source>
</evidence>
<evidence type="ECO:0000256" key="1">
    <source>
        <dbReference type="ARBA" id="ARBA00004418"/>
    </source>
</evidence>
<evidence type="ECO:0000313" key="5">
    <source>
        <dbReference type="EMBL" id="TDC52776.1"/>
    </source>
</evidence>
<protein>
    <submittedName>
        <fullName evidence="5">ABC transporter substrate-binding protein</fullName>
    </submittedName>
</protein>
<dbReference type="PANTHER" id="PTHR30024:SF47">
    <property type="entry name" value="TAURINE-BINDING PERIPLASMIC PROTEIN"/>
    <property type="match status" value="1"/>
</dbReference>
<dbReference type="Proteomes" id="UP000295621">
    <property type="component" value="Unassembled WGS sequence"/>
</dbReference>
<dbReference type="OrthoDB" id="174578at2"/>
<organism evidence="5 6">
    <name type="scientific">Jiangella ureilytica</name>
    <dbReference type="NCBI Taxonomy" id="2530374"/>
    <lineage>
        <taxon>Bacteria</taxon>
        <taxon>Bacillati</taxon>
        <taxon>Actinomycetota</taxon>
        <taxon>Actinomycetes</taxon>
        <taxon>Jiangellales</taxon>
        <taxon>Jiangellaceae</taxon>
        <taxon>Jiangella</taxon>
    </lineage>
</organism>
<dbReference type="SUPFAM" id="SSF53850">
    <property type="entry name" value="Periplasmic binding protein-like II"/>
    <property type="match status" value="1"/>
</dbReference>
<name>A0A4R4RT59_9ACTN</name>
<dbReference type="PANTHER" id="PTHR30024">
    <property type="entry name" value="ALIPHATIC SULFONATES-BINDING PROTEIN-RELATED"/>
    <property type="match status" value="1"/>
</dbReference>
<comment type="caution">
    <text evidence="5">The sequence shown here is derived from an EMBL/GenBank/DDBJ whole genome shotgun (WGS) entry which is preliminary data.</text>
</comment>
<proteinExistence type="inferred from homology"/>
<dbReference type="InterPro" id="IPR015168">
    <property type="entry name" value="SsuA/THI5"/>
</dbReference>
<dbReference type="RefSeq" id="WP_131981056.1">
    <property type="nucleotide sequence ID" value="NZ_SMKL01000013.1"/>
</dbReference>
<evidence type="ECO:0000259" key="4">
    <source>
        <dbReference type="Pfam" id="PF09084"/>
    </source>
</evidence>
<dbReference type="AlphaFoldDB" id="A0A4R4RT59"/>
<comment type="similarity">
    <text evidence="2">Belongs to the bacterial solute-binding protein SsuA/TauA family.</text>
</comment>
<dbReference type="GO" id="GO:0042597">
    <property type="term" value="C:periplasmic space"/>
    <property type="evidence" value="ECO:0007669"/>
    <property type="project" value="UniProtKB-SubCell"/>
</dbReference>
<comment type="subcellular location">
    <subcellularLocation>
        <location evidence="1">Periplasm</location>
    </subcellularLocation>
</comment>
<feature type="domain" description="SsuA/THI5-like" evidence="4">
    <location>
        <begin position="15"/>
        <end position="215"/>
    </location>
</feature>
<keyword evidence="6" id="KW-1185">Reference proteome</keyword>
<dbReference type="Gene3D" id="3.40.190.10">
    <property type="entry name" value="Periplasmic binding protein-like II"/>
    <property type="match status" value="2"/>
</dbReference>
<dbReference type="EMBL" id="SMKL01000013">
    <property type="protein sequence ID" value="TDC52776.1"/>
    <property type="molecule type" value="Genomic_DNA"/>
</dbReference>
<reference evidence="5 6" key="1">
    <citation type="submission" date="2019-02" db="EMBL/GenBank/DDBJ databases">
        <title>Draft genome sequences of novel Actinobacteria.</title>
        <authorList>
            <person name="Sahin N."/>
            <person name="Ay H."/>
            <person name="Saygin H."/>
        </authorList>
    </citation>
    <scope>NUCLEOTIDE SEQUENCE [LARGE SCALE GENOMIC DNA]</scope>
    <source>
        <strain evidence="5 6">KC603</strain>
    </source>
</reference>
<gene>
    <name evidence="5" type="ORF">E1212_07950</name>
</gene>